<reference evidence="2 3" key="1">
    <citation type="submission" date="2019-06" db="EMBL/GenBank/DDBJ databases">
        <title>Genome sequence of Ureibacillus terrenus.</title>
        <authorList>
            <person name="Maclea K.S."/>
            <person name="Simoes M."/>
        </authorList>
    </citation>
    <scope>NUCLEOTIDE SEQUENCE [LARGE SCALE GENOMIC DNA]</scope>
    <source>
        <strain evidence="2 3">ATCC BAA-384</strain>
    </source>
</reference>
<accession>A0A540V6W3</accession>
<feature type="transmembrane region" description="Helical" evidence="1">
    <location>
        <begin position="12"/>
        <end position="29"/>
    </location>
</feature>
<evidence type="ECO:0000256" key="1">
    <source>
        <dbReference type="SAM" id="Phobius"/>
    </source>
</evidence>
<dbReference type="Proteomes" id="UP000315753">
    <property type="component" value="Unassembled WGS sequence"/>
</dbReference>
<keyword evidence="1" id="KW-0812">Transmembrane</keyword>
<sequence length="31" mass="3652">MRKFGSRRISRTTSNGIYCSLLMFFFANFSL</sequence>
<evidence type="ECO:0000313" key="3">
    <source>
        <dbReference type="Proteomes" id="UP000315753"/>
    </source>
</evidence>
<gene>
    <name evidence="2" type="ORF">FKZ59_00635</name>
</gene>
<dbReference type="EMBL" id="VIGD01000001">
    <property type="protein sequence ID" value="TQE92510.1"/>
    <property type="molecule type" value="Genomic_DNA"/>
</dbReference>
<keyword evidence="1" id="KW-1133">Transmembrane helix</keyword>
<protein>
    <submittedName>
        <fullName evidence="2">Uncharacterized protein</fullName>
    </submittedName>
</protein>
<proteinExistence type="predicted"/>
<name>A0A540V6W3_9BACL</name>
<keyword evidence="1" id="KW-0472">Membrane</keyword>
<organism evidence="2 3">
    <name type="scientific">Ureibacillus terrenus</name>
    <dbReference type="NCBI Taxonomy" id="118246"/>
    <lineage>
        <taxon>Bacteria</taxon>
        <taxon>Bacillati</taxon>
        <taxon>Bacillota</taxon>
        <taxon>Bacilli</taxon>
        <taxon>Bacillales</taxon>
        <taxon>Caryophanaceae</taxon>
        <taxon>Ureibacillus</taxon>
    </lineage>
</organism>
<evidence type="ECO:0000313" key="2">
    <source>
        <dbReference type="EMBL" id="TQE92510.1"/>
    </source>
</evidence>
<keyword evidence="3" id="KW-1185">Reference proteome</keyword>
<dbReference type="AlphaFoldDB" id="A0A540V6W3"/>
<comment type="caution">
    <text evidence="2">The sequence shown here is derived from an EMBL/GenBank/DDBJ whole genome shotgun (WGS) entry which is preliminary data.</text>
</comment>